<keyword evidence="2" id="KW-1185">Reference proteome</keyword>
<accession>A0A915NAW8</accession>
<feature type="compositionally biased region" description="Low complexity" evidence="1">
    <location>
        <begin position="141"/>
        <end position="154"/>
    </location>
</feature>
<evidence type="ECO:0000256" key="1">
    <source>
        <dbReference type="SAM" id="MobiDB-lite"/>
    </source>
</evidence>
<feature type="region of interest" description="Disordered" evidence="1">
    <location>
        <begin position="130"/>
        <end position="201"/>
    </location>
</feature>
<feature type="compositionally biased region" description="Basic residues" evidence="1">
    <location>
        <begin position="187"/>
        <end position="201"/>
    </location>
</feature>
<evidence type="ECO:0000313" key="3">
    <source>
        <dbReference type="WBParaSite" id="scaffold861_cov283.g1957"/>
    </source>
</evidence>
<organism evidence="2 3">
    <name type="scientific">Meloidogyne javanica</name>
    <name type="common">Root-knot nematode worm</name>
    <dbReference type="NCBI Taxonomy" id="6303"/>
    <lineage>
        <taxon>Eukaryota</taxon>
        <taxon>Metazoa</taxon>
        <taxon>Ecdysozoa</taxon>
        <taxon>Nematoda</taxon>
        <taxon>Chromadorea</taxon>
        <taxon>Rhabditida</taxon>
        <taxon>Tylenchina</taxon>
        <taxon>Tylenchomorpha</taxon>
        <taxon>Tylenchoidea</taxon>
        <taxon>Meloidogynidae</taxon>
        <taxon>Meloidogyninae</taxon>
        <taxon>Meloidogyne</taxon>
        <taxon>Meloidogyne incognita group</taxon>
    </lineage>
</organism>
<reference evidence="3" key="1">
    <citation type="submission" date="2022-11" db="UniProtKB">
        <authorList>
            <consortium name="WormBaseParasite"/>
        </authorList>
    </citation>
    <scope>IDENTIFICATION</scope>
</reference>
<dbReference type="AlphaFoldDB" id="A0A915NAW8"/>
<dbReference type="WBParaSite" id="scaffold861_cov283.g1957">
    <property type="protein sequence ID" value="scaffold861_cov283.g1957"/>
    <property type="gene ID" value="scaffold861_cov283.g1957"/>
</dbReference>
<evidence type="ECO:0000313" key="2">
    <source>
        <dbReference type="Proteomes" id="UP000887561"/>
    </source>
</evidence>
<protein>
    <submittedName>
        <fullName evidence="3">Uncharacterized protein</fullName>
    </submittedName>
</protein>
<sequence>FLPVNMLGAHALRAKQEADRRDREKKDRAKELQKAAKRLGEAAQLVFTERAGSSSARGNRAHSIYDFALLSARSASEQGKNGKIKSRFSLNVGSSPLLITRELAPKRGRNASSGSIHSLLLLTPRSFTGPFHSPDYRRNRSGSSQSARSAPSNSTKSAISSAGSKLLRWLGISSKNGNNEKEATNSRKTKEKKYKRRMSAF</sequence>
<name>A0A915NAW8_MELJA</name>
<proteinExistence type="predicted"/>
<dbReference type="Proteomes" id="UP000887561">
    <property type="component" value="Unplaced"/>
</dbReference>